<keyword evidence="2" id="KW-0472">Membrane</keyword>
<feature type="transmembrane region" description="Helical" evidence="2">
    <location>
        <begin position="123"/>
        <end position="147"/>
    </location>
</feature>
<dbReference type="OrthoDB" id="9775096at2"/>
<sequence>MRSSRHQAATTKTSSAQPASSTTASSNRKKVDLPLSPQVINRSSRVNQPNFYTNQNDVQNVDVREPFMRVTLPQEVNEKKRVIAKDAFPSTSHTVNRTSTAAPLRHGEQRSHRRKANVLTKSIIYVSRLLILGVGVSAIAGTLLSVLDPTNQINAETPTAETQPAVTEVAIVPGSGLKLTQEMSSLKTTVEQLAAKQKNLLPGVFFVDLDSGSYLDINGSSNFASASMIKVPILVAFFQDVDAGKIRLDESLTLKKELIGGGSGDMQYKPLETKFTALETATKMITISDNTATNLLIERMGGIAALNQRFLSWGLTATQIRNLLPDLEGTNTTNPKDLAHLMALVNQGDLMSLRSRDRLLDIMRRTVTNTLLPRGLGEGATIAHKTGDIGSLVGDVGLVDMPNGKRYIAVAMVKRPHNDGRAQELIRQISRAAYQEFNKPNLDQILRTTPFVTTTPPAANPATSGTPSVTTEEQQSTSNR</sequence>
<evidence type="ECO:0000313" key="5">
    <source>
        <dbReference type="Proteomes" id="UP000441797"/>
    </source>
</evidence>
<feature type="region of interest" description="Disordered" evidence="1">
    <location>
        <begin position="452"/>
        <end position="480"/>
    </location>
</feature>
<organism evidence="4 5">
    <name type="scientific">Gloeocapsopsis dulcis AAB1 = 1H9</name>
    <dbReference type="NCBI Taxonomy" id="1433147"/>
    <lineage>
        <taxon>Bacteria</taxon>
        <taxon>Bacillati</taxon>
        <taxon>Cyanobacteriota</taxon>
        <taxon>Cyanophyceae</taxon>
        <taxon>Oscillatoriophycideae</taxon>
        <taxon>Chroococcales</taxon>
        <taxon>Chroococcaceae</taxon>
        <taxon>Gloeocapsopsis</taxon>
        <taxon>Gloeocapsopsis dulcis</taxon>
    </lineage>
</organism>
<keyword evidence="2" id="KW-0812">Transmembrane</keyword>
<dbReference type="GO" id="GO:0030655">
    <property type="term" value="P:beta-lactam antibiotic catabolic process"/>
    <property type="evidence" value="ECO:0007669"/>
    <property type="project" value="InterPro"/>
</dbReference>
<feature type="compositionally biased region" description="Polar residues" evidence="1">
    <location>
        <begin position="468"/>
        <end position="480"/>
    </location>
</feature>
<dbReference type="AlphaFoldDB" id="A0A6N8FU70"/>
<protein>
    <submittedName>
        <fullName evidence="4">Serine hydrolase</fullName>
    </submittedName>
</protein>
<comment type="caution">
    <text evidence="4">The sequence shown here is derived from an EMBL/GenBank/DDBJ whole genome shotgun (WGS) entry which is preliminary data.</text>
</comment>
<dbReference type="InterPro" id="IPR000871">
    <property type="entry name" value="Beta-lactam_class-A"/>
</dbReference>
<dbReference type="EMBL" id="NAPY01000013">
    <property type="protein sequence ID" value="MUL36670.1"/>
    <property type="molecule type" value="Genomic_DNA"/>
</dbReference>
<proteinExistence type="predicted"/>
<dbReference type="Pfam" id="PF13354">
    <property type="entry name" value="Beta-lactamase2"/>
    <property type="match status" value="1"/>
</dbReference>
<dbReference type="GO" id="GO:0046677">
    <property type="term" value="P:response to antibiotic"/>
    <property type="evidence" value="ECO:0007669"/>
    <property type="project" value="InterPro"/>
</dbReference>
<dbReference type="SUPFAM" id="SSF56601">
    <property type="entry name" value="beta-lactamase/transpeptidase-like"/>
    <property type="match status" value="1"/>
</dbReference>
<keyword evidence="5" id="KW-1185">Reference proteome</keyword>
<dbReference type="InterPro" id="IPR045155">
    <property type="entry name" value="Beta-lactam_cat"/>
</dbReference>
<gene>
    <name evidence="4" type="ORF">BWI75_10005</name>
</gene>
<dbReference type="PANTHER" id="PTHR35333">
    <property type="entry name" value="BETA-LACTAMASE"/>
    <property type="match status" value="1"/>
</dbReference>
<evidence type="ECO:0000313" key="4">
    <source>
        <dbReference type="EMBL" id="MUL36670.1"/>
    </source>
</evidence>
<evidence type="ECO:0000259" key="3">
    <source>
        <dbReference type="Pfam" id="PF13354"/>
    </source>
</evidence>
<keyword evidence="2" id="KW-1133">Transmembrane helix</keyword>
<reference evidence="4 5" key="1">
    <citation type="journal article" date="2019" name="Front. Microbiol.">
        <title>Genomic Features for Desiccation Tolerance and Sugar Biosynthesis in the Extremophile Gloeocapsopsis sp. UTEX B3054.</title>
        <authorList>
            <person name="Urrejola C."/>
            <person name="Alcorta J."/>
            <person name="Salas L."/>
            <person name="Vasquez M."/>
            <person name="Polz M.F."/>
            <person name="Vicuna R."/>
            <person name="Diez B."/>
        </authorList>
    </citation>
    <scope>NUCLEOTIDE SEQUENCE [LARGE SCALE GENOMIC DNA]</scope>
    <source>
        <strain evidence="4 5">1H9</strain>
    </source>
</reference>
<dbReference type="InterPro" id="IPR012338">
    <property type="entry name" value="Beta-lactam/transpept-like"/>
</dbReference>
<keyword evidence="4" id="KW-0378">Hydrolase</keyword>
<evidence type="ECO:0000256" key="1">
    <source>
        <dbReference type="SAM" id="MobiDB-lite"/>
    </source>
</evidence>
<feature type="compositionally biased region" description="Low complexity" evidence="1">
    <location>
        <begin position="8"/>
        <end position="26"/>
    </location>
</feature>
<dbReference type="GO" id="GO:0008800">
    <property type="term" value="F:beta-lactamase activity"/>
    <property type="evidence" value="ECO:0007669"/>
    <property type="project" value="InterPro"/>
</dbReference>
<dbReference type="Gene3D" id="3.40.710.10">
    <property type="entry name" value="DD-peptidase/beta-lactamase superfamily"/>
    <property type="match status" value="1"/>
</dbReference>
<evidence type="ECO:0000256" key="2">
    <source>
        <dbReference type="SAM" id="Phobius"/>
    </source>
</evidence>
<feature type="domain" description="Beta-lactamase class A catalytic" evidence="3">
    <location>
        <begin position="203"/>
        <end position="413"/>
    </location>
</feature>
<feature type="compositionally biased region" description="Low complexity" evidence="1">
    <location>
        <begin position="452"/>
        <end position="467"/>
    </location>
</feature>
<feature type="compositionally biased region" description="Polar residues" evidence="1">
    <location>
        <begin position="92"/>
        <end position="101"/>
    </location>
</feature>
<feature type="region of interest" description="Disordered" evidence="1">
    <location>
        <begin position="92"/>
        <end position="111"/>
    </location>
</feature>
<dbReference type="Proteomes" id="UP000441797">
    <property type="component" value="Unassembled WGS sequence"/>
</dbReference>
<accession>A0A6N8FU70</accession>
<name>A0A6N8FU70_9CHRO</name>
<feature type="region of interest" description="Disordered" evidence="1">
    <location>
        <begin position="1"/>
        <end position="38"/>
    </location>
</feature>
<dbReference type="PANTHER" id="PTHR35333:SF4">
    <property type="entry name" value="SLR0121 PROTEIN"/>
    <property type="match status" value="1"/>
</dbReference>